<keyword evidence="6" id="KW-0238">DNA-binding</keyword>
<dbReference type="InterPro" id="IPR017275">
    <property type="entry name" value="Transcription_factor_FapR"/>
</dbReference>
<dbReference type="AlphaFoldDB" id="A0AAV4LIB9"/>
<gene>
    <name evidence="11" type="primary">fapR</name>
    <name evidence="11" type="ORF">DNHGIG_30980</name>
</gene>
<evidence type="ECO:0000256" key="8">
    <source>
        <dbReference type="ARBA" id="ARBA00023163"/>
    </source>
</evidence>
<feature type="domain" description="Thioesterase" evidence="9">
    <location>
        <begin position="120"/>
        <end position="167"/>
    </location>
</feature>
<dbReference type="Pfam" id="PF08220">
    <property type="entry name" value="HTH_DeoR"/>
    <property type="match status" value="1"/>
</dbReference>
<keyword evidence="5" id="KW-0443">Lipid metabolism</keyword>
<evidence type="ECO:0000256" key="2">
    <source>
        <dbReference type="ARBA" id="ARBA00022516"/>
    </source>
</evidence>
<dbReference type="InterPro" id="IPR036390">
    <property type="entry name" value="WH_DNA-bd_sf"/>
</dbReference>
<evidence type="ECO:0000259" key="9">
    <source>
        <dbReference type="Pfam" id="PF03061"/>
    </source>
</evidence>
<evidence type="ECO:0000256" key="7">
    <source>
        <dbReference type="ARBA" id="ARBA00023160"/>
    </source>
</evidence>
<accession>A0AAV4LIB9</accession>
<feature type="domain" description="HTH deoR-type" evidence="10">
    <location>
        <begin position="9"/>
        <end position="42"/>
    </location>
</feature>
<evidence type="ECO:0000313" key="11">
    <source>
        <dbReference type="EMBL" id="GIM47549.1"/>
    </source>
</evidence>
<dbReference type="GO" id="GO:0045892">
    <property type="term" value="P:negative regulation of DNA-templated transcription"/>
    <property type="evidence" value="ECO:0007669"/>
    <property type="project" value="InterPro"/>
</dbReference>
<dbReference type="InterPro" id="IPR029069">
    <property type="entry name" value="HotDog_dom_sf"/>
</dbReference>
<dbReference type="NCBIfam" id="NF003359">
    <property type="entry name" value="PRK04424.1"/>
    <property type="match status" value="1"/>
</dbReference>
<evidence type="ECO:0000256" key="4">
    <source>
        <dbReference type="ARBA" id="ARBA00023015"/>
    </source>
</evidence>
<dbReference type="InterPro" id="IPR001034">
    <property type="entry name" value="DeoR_HTH"/>
</dbReference>
<keyword evidence="2" id="KW-0444">Lipid biosynthesis</keyword>
<dbReference type="GO" id="GO:0003700">
    <property type="term" value="F:DNA-binding transcription factor activity"/>
    <property type="evidence" value="ECO:0007669"/>
    <property type="project" value="InterPro"/>
</dbReference>
<keyword evidence="1" id="KW-0678">Repressor</keyword>
<organism evidence="11 12">
    <name type="scientific">Collibacillus ludicampi</name>
    <dbReference type="NCBI Taxonomy" id="2771369"/>
    <lineage>
        <taxon>Bacteria</taxon>
        <taxon>Bacillati</taxon>
        <taxon>Bacillota</taxon>
        <taxon>Bacilli</taxon>
        <taxon>Bacillales</taxon>
        <taxon>Alicyclobacillaceae</taxon>
        <taxon>Collibacillus</taxon>
    </lineage>
</organism>
<evidence type="ECO:0000256" key="5">
    <source>
        <dbReference type="ARBA" id="ARBA00023098"/>
    </source>
</evidence>
<dbReference type="InterPro" id="IPR006683">
    <property type="entry name" value="Thioestr_dom"/>
</dbReference>
<keyword evidence="12" id="KW-1185">Reference proteome</keyword>
<proteinExistence type="predicted"/>
<evidence type="ECO:0000259" key="10">
    <source>
        <dbReference type="Pfam" id="PF08220"/>
    </source>
</evidence>
<dbReference type="SUPFAM" id="SSF46785">
    <property type="entry name" value="Winged helix' DNA-binding domain"/>
    <property type="match status" value="1"/>
</dbReference>
<dbReference type="Gene3D" id="3.10.129.10">
    <property type="entry name" value="Hotdog Thioesterase"/>
    <property type="match status" value="1"/>
</dbReference>
<dbReference type="GO" id="GO:0045717">
    <property type="term" value="P:negative regulation of fatty acid biosynthetic process"/>
    <property type="evidence" value="ECO:0007669"/>
    <property type="project" value="InterPro"/>
</dbReference>
<reference evidence="11" key="1">
    <citation type="journal article" date="2023" name="Int. J. Syst. Evol. Microbiol.">
        <title>Collibacillus ludicampi gen. nov., sp. nov., a new soil bacterium of the family Alicyclobacillaceae.</title>
        <authorList>
            <person name="Jojima T."/>
            <person name="Ioku Y."/>
            <person name="Fukuta Y."/>
            <person name="Shirasaka N."/>
            <person name="Matsumura Y."/>
            <person name="Mori M."/>
        </authorList>
    </citation>
    <scope>NUCLEOTIDE SEQUENCE</scope>
    <source>
        <strain evidence="11">TP075</strain>
    </source>
</reference>
<dbReference type="Pfam" id="PF03061">
    <property type="entry name" value="4HBT"/>
    <property type="match status" value="1"/>
</dbReference>
<dbReference type="RefSeq" id="WP_282200514.1">
    <property type="nucleotide sequence ID" value="NZ_BOQE01000001.1"/>
</dbReference>
<dbReference type="InterPro" id="IPR036388">
    <property type="entry name" value="WH-like_DNA-bd_sf"/>
</dbReference>
<protein>
    <submittedName>
        <fullName evidence="11">Transcription factor FapR</fullName>
    </submittedName>
</protein>
<dbReference type="Gene3D" id="1.10.10.10">
    <property type="entry name" value="Winged helix-like DNA-binding domain superfamily/Winged helix DNA-binding domain"/>
    <property type="match status" value="1"/>
</dbReference>
<dbReference type="GO" id="GO:0006633">
    <property type="term" value="P:fatty acid biosynthetic process"/>
    <property type="evidence" value="ECO:0007669"/>
    <property type="project" value="UniProtKB-KW"/>
</dbReference>
<keyword evidence="7" id="KW-0275">Fatty acid biosynthesis</keyword>
<dbReference type="EMBL" id="BOQE01000001">
    <property type="protein sequence ID" value="GIM47549.1"/>
    <property type="molecule type" value="Genomic_DNA"/>
</dbReference>
<evidence type="ECO:0000313" key="12">
    <source>
        <dbReference type="Proteomes" id="UP001057291"/>
    </source>
</evidence>
<evidence type="ECO:0000256" key="6">
    <source>
        <dbReference type="ARBA" id="ARBA00023125"/>
    </source>
</evidence>
<evidence type="ECO:0000256" key="1">
    <source>
        <dbReference type="ARBA" id="ARBA00022491"/>
    </source>
</evidence>
<dbReference type="GO" id="GO:0003677">
    <property type="term" value="F:DNA binding"/>
    <property type="evidence" value="ECO:0007669"/>
    <property type="project" value="UniProtKB-KW"/>
</dbReference>
<keyword evidence="3" id="KW-0276">Fatty acid metabolism</keyword>
<dbReference type="Proteomes" id="UP001057291">
    <property type="component" value="Unassembled WGS sequence"/>
</dbReference>
<evidence type="ECO:0000256" key="3">
    <source>
        <dbReference type="ARBA" id="ARBA00022832"/>
    </source>
</evidence>
<keyword evidence="4" id="KW-0805">Transcription regulation</keyword>
<name>A0AAV4LIB9_9BACL</name>
<dbReference type="PIRSF" id="PIRSF037733">
    <property type="entry name" value="Transcription_factor_FapR"/>
    <property type="match status" value="1"/>
</dbReference>
<keyword evidence="8" id="KW-0804">Transcription</keyword>
<dbReference type="SUPFAM" id="SSF54637">
    <property type="entry name" value="Thioesterase/thiol ester dehydrase-isomerase"/>
    <property type="match status" value="1"/>
</dbReference>
<sequence length="200" mass="22454">MARRKKRERQAALLDLLEREPFLTDEELAARFDVSIQTIRLDRLTLGIPELRERIRALATRKNDDLRSLSETEVIGQLIEVNLGEMAISILDIGPEHVFSKTKIARGHHMFAQANSLAVAVIDAEVVLTAVAEIRFIRPVQLGERLVCKAVVTSNKRERAHVKVTTKAGADIVFEGAFTVVKVQQENARGWEETNFETGD</sequence>
<comment type="caution">
    <text evidence="11">The sequence shown here is derived from an EMBL/GenBank/DDBJ whole genome shotgun (WGS) entry which is preliminary data.</text>
</comment>